<dbReference type="InterPro" id="IPR050172">
    <property type="entry name" value="SsuD_RutA_monooxygenase"/>
</dbReference>
<comment type="caution">
    <text evidence="6">The sequence shown here is derived from an EMBL/GenBank/DDBJ whole genome shotgun (WGS) entry which is preliminary data.</text>
</comment>
<evidence type="ECO:0000259" key="5">
    <source>
        <dbReference type="Pfam" id="PF00296"/>
    </source>
</evidence>
<evidence type="ECO:0000313" key="6">
    <source>
        <dbReference type="EMBL" id="MBB4916777.1"/>
    </source>
</evidence>
<keyword evidence="2" id="KW-0288">FMN</keyword>
<evidence type="ECO:0000256" key="3">
    <source>
        <dbReference type="ARBA" id="ARBA00023002"/>
    </source>
</evidence>
<reference evidence="6 7" key="1">
    <citation type="submission" date="2020-08" db="EMBL/GenBank/DDBJ databases">
        <title>Genomic Encyclopedia of Type Strains, Phase III (KMG-III): the genomes of soil and plant-associated and newly described type strains.</title>
        <authorList>
            <person name="Whitman W."/>
        </authorList>
    </citation>
    <scope>NUCLEOTIDE SEQUENCE [LARGE SCALE GENOMIC DNA]</scope>
    <source>
        <strain evidence="6 7">CECT 8840</strain>
    </source>
</reference>
<dbReference type="EC" id="1.14.14.5" evidence="6"/>
<keyword evidence="1" id="KW-0285">Flavoprotein</keyword>
<dbReference type="SUPFAM" id="SSF51679">
    <property type="entry name" value="Bacterial luciferase-like"/>
    <property type="match status" value="1"/>
</dbReference>
<dbReference type="RefSeq" id="WP_184716375.1">
    <property type="nucleotide sequence ID" value="NZ_JACHJP010000003.1"/>
</dbReference>
<dbReference type="Gene3D" id="3.20.20.30">
    <property type="entry name" value="Luciferase-like domain"/>
    <property type="match status" value="1"/>
</dbReference>
<organism evidence="6 7">
    <name type="scientific">Streptosporangium saharense</name>
    <dbReference type="NCBI Taxonomy" id="1706840"/>
    <lineage>
        <taxon>Bacteria</taxon>
        <taxon>Bacillati</taxon>
        <taxon>Actinomycetota</taxon>
        <taxon>Actinomycetes</taxon>
        <taxon>Streptosporangiales</taxon>
        <taxon>Streptosporangiaceae</taxon>
        <taxon>Streptosporangium</taxon>
    </lineage>
</organism>
<gene>
    <name evidence="6" type="ORF">FHS44_003865</name>
</gene>
<sequence length="383" mass="41350">MPVDFYWRMAMEGDQPSLRRKGIVSRGGFTPGAVGGLAPGLRNGKLDGYSHVDYLAEVAKATEASGFVGALLPSFPHTDDPWAAAAALARETSTYRFMIAFQPGFLHPVQAARMTASLQLATGGRTVYNVISGGGGPQQLWWGDKVEHDDRYVRTSEFLDVLRGVWYATDHSYDHEGRFYRVRGGGLPPALAGQPFPEVFFTGSSKAAIAAAGRHADYYLSWLEPLSSLTAKFEQVREHSAGIGRSPRFAVRLDVLARETEEEAWQEVERGWVRPGPAATPAYVGLGDSVGWQRGQDLGSGGNGSRGGYRALEISPNVWGGFHVLRAGPAFGLVGDYRQVAARLDELIALGAEAFVLGGVPHLEEAYRVGAHVLPLLRGAAVR</sequence>
<evidence type="ECO:0000256" key="2">
    <source>
        <dbReference type="ARBA" id="ARBA00022643"/>
    </source>
</evidence>
<dbReference type="GO" id="GO:0046306">
    <property type="term" value="P:alkanesulfonate catabolic process"/>
    <property type="evidence" value="ECO:0007669"/>
    <property type="project" value="TreeGrafter"/>
</dbReference>
<dbReference type="Pfam" id="PF00296">
    <property type="entry name" value="Bac_luciferase"/>
    <property type="match status" value="1"/>
</dbReference>
<evidence type="ECO:0000313" key="7">
    <source>
        <dbReference type="Proteomes" id="UP000552644"/>
    </source>
</evidence>
<accession>A0A7W7QND9</accession>
<protein>
    <submittedName>
        <fullName evidence="6">Alkanesulfonate monooxygenase</fullName>
        <ecNumber evidence="6">1.14.14.5</ecNumber>
    </submittedName>
</protein>
<evidence type="ECO:0000256" key="4">
    <source>
        <dbReference type="ARBA" id="ARBA00023033"/>
    </source>
</evidence>
<dbReference type="EMBL" id="JACHJP010000003">
    <property type="protein sequence ID" value="MBB4916777.1"/>
    <property type="molecule type" value="Genomic_DNA"/>
</dbReference>
<dbReference type="PANTHER" id="PTHR42847:SF4">
    <property type="entry name" value="ALKANESULFONATE MONOOXYGENASE-RELATED"/>
    <property type="match status" value="1"/>
</dbReference>
<proteinExistence type="predicted"/>
<dbReference type="GO" id="GO:0008726">
    <property type="term" value="F:alkanesulfonate monooxygenase activity"/>
    <property type="evidence" value="ECO:0007669"/>
    <property type="project" value="UniProtKB-EC"/>
</dbReference>
<feature type="domain" description="Luciferase-like" evidence="5">
    <location>
        <begin position="43"/>
        <end position="353"/>
    </location>
</feature>
<dbReference type="AlphaFoldDB" id="A0A7W7QND9"/>
<dbReference type="InterPro" id="IPR011251">
    <property type="entry name" value="Luciferase-like_dom"/>
</dbReference>
<dbReference type="PANTHER" id="PTHR42847">
    <property type="entry name" value="ALKANESULFONATE MONOOXYGENASE"/>
    <property type="match status" value="1"/>
</dbReference>
<name>A0A7W7QND9_9ACTN</name>
<dbReference type="Proteomes" id="UP000552644">
    <property type="component" value="Unassembled WGS sequence"/>
</dbReference>
<keyword evidence="3 6" id="KW-0560">Oxidoreductase</keyword>
<keyword evidence="4 6" id="KW-0503">Monooxygenase</keyword>
<evidence type="ECO:0000256" key="1">
    <source>
        <dbReference type="ARBA" id="ARBA00022630"/>
    </source>
</evidence>
<dbReference type="InterPro" id="IPR036661">
    <property type="entry name" value="Luciferase-like_sf"/>
</dbReference>
<keyword evidence="7" id="KW-1185">Reference proteome</keyword>